<protein>
    <recommendedName>
        <fullName evidence="3">AMP-dependent synthetase/ligase domain-containing protein</fullName>
    </recommendedName>
</protein>
<dbReference type="InterPro" id="IPR042099">
    <property type="entry name" value="ANL_N_sf"/>
</dbReference>
<dbReference type="InterPro" id="IPR000873">
    <property type="entry name" value="AMP-dep_synth/lig_dom"/>
</dbReference>
<evidence type="ECO:0000313" key="4">
    <source>
        <dbReference type="EMBL" id="KAK9285201.1"/>
    </source>
</evidence>
<dbReference type="GO" id="GO:0005783">
    <property type="term" value="C:endoplasmic reticulum"/>
    <property type="evidence" value="ECO:0007669"/>
    <property type="project" value="TreeGrafter"/>
</dbReference>
<dbReference type="EMBL" id="JBBPBK010000005">
    <property type="protein sequence ID" value="KAK9285201.1"/>
    <property type="molecule type" value="Genomic_DNA"/>
</dbReference>
<dbReference type="InterPro" id="IPR020845">
    <property type="entry name" value="AMP-binding_CS"/>
</dbReference>
<dbReference type="CDD" id="cd17639">
    <property type="entry name" value="LC_FACS_euk1"/>
    <property type="match status" value="1"/>
</dbReference>
<evidence type="ECO:0000256" key="2">
    <source>
        <dbReference type="SAM" id="Phobius"/>
    </source>
</evidence>
<reference evidence="4 5" key="1">
    <citation type="journal article" date="2024" name="Plant J.">
        <title>Genome sequences and population genomics reveal climatic adaptation and genomic divergence between two closely related sweetgum species.</title>
        <authorList>
            <person name="Xu W.Q."/>
            <person name="Ren C.Q."/>
            <person name="Zhang X.Y."/>
            <person name="Comes H.P."/>
            <person name="Liu X.H."/>
            <person name="Li Y.G."/>
            <person name="Kettle C.J."/>
            <person name="Jalonen R."/>
            <person name="Gaisberger H."/>
            <person name="Ma Y.Z."/>
            <person name="Qiu Y.X."/>
        </authorList>
    </citation>
    <scope>NUCLEOTIDE SEQUENCE [LARGE SCALE GENOMIC DNA]</scope>
    <source>
        <strain evidence="4">Hangzhou</strain>
    </source>
</reference>
<proteinExistence type="predicted"/>
<feature type="domain" description="AMP-dependent synthetase/ligase" evidence="3">
    <location>
        <begin position="125"/>
        <end position="545"/>
    </location>
</feature>
<accession>A0AAP0RUV2</accession>
<dbReference type="PANTHER" id="PTHR43272">
    <property type="entry name" value="LONG-CHAIN-FATTY-ACID--COA LIGASE"/>
    <property type="match status" value="1"/>
</dbReference>
<organism evidence="4 5">
    <name type="scientific">Liquidambar formosana</name>
    <name type="common">Formosan gum</name>
    <dbReference type="NCBI Taxonomy" id="63359"/>
    <lineage>
        <taxon>Eukaryota</taxon>
        <taxon>Viridiplantae</taxon>
        <taxon>Streptophyta</taxon>
        <taxon>Embryophyta</taxon>
        <taxon>Tracheophyta</taxon>
        <taxon>Spermatophyta</taxon>
        <taxon>Magnoliopsida</taxon>
        <taxon>eudicotyledons</taxon>
        <taxon>Gunneridae</taxon>
        <taxon>Pentapetalae</taxon>
        <taxon>Saxifragales</taxon>
        <taxon>Altingiaceae</taxon>
        <taxon>Liquidambar</taxon>
    </lineage>
</organism>
<dbReference type="Gene3D" id="3.30.300.30">
    <property type="match status" value="1"/>
</dbReference>
<name>A0AAP0RUV2_LIQFO</name>
<dbReference type="InterPro" id="IPR045851">
    <property type="entry name" value="AMP-bd_C_sf"/>
</dbReference>
<evidence type="ECO:0000256" key="1">
    <source>
        <dbReference type="ARBA" id="ARBA00024484"/>
    </source>
</evidence>
<sequence length="724" mass="79516">MEDSEGSFSKSPLLDFSVWKGYGSYGIVGTVIVAVFIPLLLSILFMGMKKKKQRGIPVDVGGEPGFAMRNSRSTELIEVPWEGATTMAALFEQSCKKHSQHQFLGSRKIISREFIAANDGRKFEKLHLGEYEWETYGQAFDRVCNFASGLVNLGHDVDSRVAIFSETRAEWLIAFQGCFRQNITVVTIYASLGDDALIHSLNETQVSTVICDSKQLKKLAAISSSVETIKNVIYFEDDGAASDSSLAGNMSSWTVSSFSKVEKLGKESLVHPRLPSKTDIAVVMYTSGSTGLPKGVMITHGNIIATAAAVMTLIPKLGTNDVYLAYLPLAHVFELAAESVMLCAGCAMGYGSALTLTDTSNKIKKGTQGDASMLKPTLMTAVPAILDRVRDGVLKKVEEKGGLAKKLFDIGYKRRLAAVEGSWLGAWGLERIFWEVLVFKRIRSLLGGRIRFMLCGGAPLSGDTQRFINVCMGAPIGQGYGLTETCAGAAFTEWDDMTVGRVGPPLPCCNIKLISWEEGGYKTSDKPMPRGEVVVGGFSVTAGYFNNEEKTNEVYEVDERGMRWFYTGDIGQFHPDGCLEIIDRKKDIVKLQHGEYISLGKVEAALMSCNYVDNIMVYADPFNSYCVALVVPSHQVLEKWAQGAGIEFKDFPELCDKSEAVKEVQQSLSKVAKTANLDKFEIPAKIKLIPDPWTPESGLVTAALKLKREQLKAKFKDELQKLYK</sequence>
<dbReference type="AlphaFoldDB" id="A0AAP0RUV2"/>
<dbReference type="Proteomes" id="UP001415857">
    <property type="component" value="Unassembled WGS sequence"/>
</dbReference>
<keyword evidence="2" id="KW-1133">Transmembrane helix</keyword>
<dbReference type="PROSITE" id="PS00455">
    <property type="entry name" value="AMP_BINDING"/>
    <property type="match status" value="1"/>
</dbReference>
<dbReference type="PANTHER" id="PTHR43272:SF92">
    <property type="entry name" value="LONG CHAIN ACYL-COA SYNTHETASE 8"/>
    <property type="match status" value="1"/>
</dbReference>
<dbReference type="GO" id="GO:0004467">
    <property type="term" value="F:long-chain fatty acid-CoA ligase activity"/>
    <property type="evidence" value="ECO:0007669"/>
    <property type="project" value="UniProtKB-EC"/>
</dbReference>
<evidence type="ECO:0000313" key="5">
    <source>
        <dbReference type="Proteomes" id="UP001415857"/>
    </source>
</evidence>
<keyword evidence="2" id="KW-0812">Transmembrane</keyword>
<feature type="transmembrane region" description="Helical" evidence="2">
    <location>
        <begin position="22"/>
        <end position="45"/>
    </location>
</feature>
<comment type="catalytic activity">
    <reaction evidence="1">
        <text>a long-chain fatty acid + ATP + CoA = a long-chain fatty acyl-CoA + AMP + diphosphate</text>
        <dbReference type="Rhea" id="RHEA:15421"/>
        <dbReference type="ChEBI" id="CHEBI:30616"/>
        <dbReference type="ChEBI" id="CHEBI:33019"/>
        <dbReference type="ChEBI" id="CHEBI:57287"/>
        <dbReference type="ChEBI" id="CHEBI:57560"/>
        <dbReference type="ChEBI" id="CHEBI:83139"/>
        <dbReference type="ChEBI" id="CHEBI:456215"/>
        <dbReference type="EC" id="6.2.1.3"/>
    </reaction>
    <physiologicalReaction direction="left-to-right" evidence="1">
        <dbReference type="Rhea" id="RHEA:15422"/>
    </physiologicalReaction>
</comment>
<dbReference type="SUPFAM" id="SSF56801">
    <property type="entry name" value="Acetyl-CoA synthetase-like"/>
    <property type="match status" value="1"/>
</dbReference>
<dbReference type="GO" id="GO:0016020">
    <property type="term" value="C:membrane"/>
    <property type="evidence" value="ECO:0007669"/>
    <property type="project" value="TreeGrafter"/>
</dbReference>
<keyword evidence="2" id="KW-0472">Membrane</keyword>
<keyword evidence="5" id="KW-1185">Reference proteome</keyword>
<dbReference type="Gene3D" id="3.40.50.12780">
    <property type="entry name" value="N-terminal domain of ligase-like"/>
    <property type="match status" value="1"/>
</dbReference>
<dbReference type="Pfam" id="PF00501">
    <property type="entry name" value="AMP-binding"/>
    <property type="match status" value="1"/>
</dbReference>
<evidence type="ECO:0000259" key="3">
    <source>
        <dbReference type="Pfam" id="PF00501"/>
    </source>
</evidence>
<gene>
    <name evidence="4" type="ORF">L1049_024389</name>
</gene>
<comment type="caution">
    <text evidence="4">The sequence shown here is derived from an EMBL/GenBank/DDBJ whole genome shotgun (WGS) entry which is preliminary data.</text>
</comment>